<name>A0A918DUJ2_9ACTN</name>
<dbReference type="EMBL" id="BMMS01000003">
    <property type="protein sequence ID" value="GGO82845.1"/>
    <property type="molecule type" value="Genomic_DNA"/>
</dbReference>
<evidence type="ECO:0000256" key="1">
    <source>
        <dbReference type="SAM" id="MobiDB-lite"/>
    </source>
</evidence>
<proteinExistence type="predicted"/>
<feature type="region of interest" description="Disordered" evidence="1">
    <location>
        <begin position="42"/>
        <end position="66"/>
    </location>
</feature>
<dbReference type="RefSeq" id="WP_189130308.1">
    <property type="nucleotide sequence ID" value="NZ_BMMS01000003.1"/>
</dbReference>
<evidence type="ECO:0000313" key="4">
    <source>
        <dbReference type="Proteomes" id="UP000641932"/>
    </source>
</evidence>
<dbReference type="AlphaFoldDB" id="A0A918DUJ2"/>
<gene>
    <name evidence="3" type="ORF">GCM10012280_10450</name>
</gene>
<feature type="compositionally biased region" description="Low complexity" evidence="1">
    <location>
        <begin position="42"/>
        <end position="60"/>
    </location>
</feature>
<reference evidence="3" key="1">
    <citation type="journal article" date="2014" name="Int. J. Syst. Evol. Microbiol.">
        <title>Complete genome sequence of Corynebacterium casei LMG S-19264T (=DSM 44701T), isolated from a smear-ripened cheese.</title>
        <authorList>
            <consortium name="US DOE Joint Genome Institute (JGI-PGF)"/>
            <person name="Walter F."/>
            <person name="Albersmeier A."/>
            <person name="Kalinowski J."/>
            <person name="Ruckert C."/>
        </authorList>
    </citation>
    <scope>NUCLEOTIDE SEQUENCE</scope>
    <source>
        <strain evidence="3">CGMCC 4.7201</strain>
    </source>
</reference>
<evidence type="ECO:0000256" key="2">
    <source>
        <dbReference type="SAM" id="Phobius"/>
    </source>
</evidence>
<keyword evidence="2" id="KW-0812">Transmembrane</keyword>
<keyword evidence="2" id="KW-0472">Membrane</keyword>
<dbReference type="Proteomes" id="UP000641932">
    <property type="component" value="Unassembled WGS sequence"/>
</dbReference>
<feature type="transmembrane region" description="Helical" evidence="2">
    <location>
        <begin position="21"/>
        <end position="38"/>
    </location>
</feature>
<accession>A0A918DUJ2</accession>
<sequence>MVNSGSQGQDLPHTRSRGIDWIVTAAALAAVVGAGVLVRPTEVAASPSPSAASRATRTAPDPMTASYPLDCAGAPVTVARRITADLDGDGRWEAVAAVHCEAGNGTPPHGIYVLARAKADGPTTVRALLEPRQGMTVAKLSAHGSTITARLLGYSSDAVPRCCPDKTVSRSWKWRSGRAEVVRPALSANR</sequence>
<protein>
    <recommendedName>
        <fullName evidence="5">Secreted protein</fullName>
    </recommendedName>
</protein>
<keyword evidence="4" id="KW-1185">Reference proteome</keyword>
<reference evidence="3" key="2">
    <citation type="submission" date="2020-09" db="EMBL/GenBank/DDBJ databases">
        <authorList>
            <person name="Sun Q."/>
            <person name="Zhou Y."/>
        </authorList>
    </citation>
    <scope>NUCLEOTIDE SEQUENCE</scope>
    <source>
        <strain evidence="3">CGMCC 4.7201</strain>
    </source>
</reference>
<evidence type="ECO:0008006" key="5">
    <source>
        <dbReference type="Google" id="ProtNLM"/>
    </source>
</evidence>
<organism evidence="3 4">
    <name type="scientific">Wenjunlia tyrosinilytica</name>
    <dbReference type="NCBI Taxonomy" id="1544741"/>
    <lineage>
        <taxon>Bacteria</taxon>
        <taxon>Bacillati</taxon>
        <taxon>Actinomycetota</taxon>
        <taxon>Actinomycetes</taxon>
        <taxon>Kitasatosporales</taxon>
        <taxon>Streptomycetaceae</taxon>
        <taxon>Wenjunlia</taxon>
    </lineage>
</organism>
<evidence type="ECO:0000313" key="3">
    <source>
        <dbReference type="EMBL" id="GGO82845.1"/>
    </source>
</evidence>
<comment type="caution">
    <text evidence="3">The sequence shown here is derived from an EMBL/GenBank/DDBJ whole genome shotgun (WGS) entry which is preliminary data.</text>
</comment>
<keyword evidence="2" id="KW-1133">Transmembrane helix</keyword>